<keyword evidence="2 6" id="KW-0547">Nucleotide-binding</keyword>
<feature type="binding site" evidence="6">
    <location>
        <begin position="29"/>
        <end position="36"/>
    </location>
    <ligand>
        <name>ATP</name>
        <dbReference type="ChEBI" id="CHEBI:30616"/>
    </ligand>
</feature>
<dbReference type="RefSeq" id="WP_303953267.1">
    <property type="nucleotide sequence ID" value="NZ_JAGZXI010000009.1"/>
</dbReference>
<dbReference type="EMBL" id="JAGZXI010000009">
    <property type="protein sequence ID" value="MBS6635312.1"/>
    <property type="molecule type" value="Genomic_DNA"/>
</dbReference>
<protein>
    <recommendedName>
        <fullName evidence="6">Chromosome partition protein Smc</fullName>
    </recommendedName>
</protein>
<accession>A0A943TCD5</accession>
<dbReference type="SUPFAM" id="SSF52540">
    <property type="entry name" value="P-loop containing nucleoside triphosphate hydrolases"/>
    <property type="match status" value="1"/>
</dbReference>
<dbReference type="PIRSF" id="PIRSF005719">
    <property type="entry name" value="SMC"/>
    <property type="match status" value="1"/>
</dbReference>
<evidence type="ECO:0000313" key="10">
    <source>
        <dbReference type="Proteomes" id="UP000739069"/>
    </source>
</evidence>
<dbReference type="InterPro" id="IPR024704">
    <property type="entry name" value="SMC"/>
</dbReference>
<feature type="coiled-coil region" evidence="6">
    <location>
        <begin position="715"/>
        <end position="763"/>
    </location>
</feature>
<dbReference type="PANTHER" id="PTHR43977">
    <property type="entry name" value="STRUCTURAL MAINTENANCE OF CHROMOSOMES PROTEIN 3"/>
    <property type="match status" value="1"/>
</dbReference>
<evidence type="ECO:0000256" key="2">
    <source>
        <dbReference type="ARBA" id="ARBA00022741"/>
    </source>
</evidence>
<comment type="function">
    <text evidence="6">Required for chromosome condensation and partitioning.</text>
</comment>
<dbReference type="AlphaFoldDB" id="A0A943TCD5"/>
<keyword evidence="5 6" id="KW-0238">DNA-binding</keyword>
<evidence type="ECO:0000256" key="5">
    <source>
        <dbReference type="ARBA" id="ARBA00023125"/>
    </source>
</evidence>
<dbReference type="GO" id="GO:0007059">
    <property type="term" value="P:chromosome segregation"/>
    <property type="evidence" value="ECO:0007669"/>
    <property type="project" value="UniProtKB-UniRule"/>
</dbReference>
<name>A0A943TCD5_9MICC</name>
<feature type="region of interest" description="Disordered" evidence="7">
    <location>
        <begin position="607"/>
        <end position="628"/>
    </location>
</feature>
<keyword evidence="1 6" id="KW-0963">Cytoplasm</keyword>
<dbReference type="GO" id="GO:0006260">
    <property type="term" value="P:DNA replication"/>
    <property type="evidence" value="ECO:0007669"/>
    <property type="project" value="UniProtKB-UniRule"/>
</dbReference>
<evidence type="ECO:0000256" key="7">
    <source>
        <dbReference type="SAM" id="MobiDB-lite"/>
    </source>
</evidence>
<comment type="subcellular location">
    <subcellularLocation>
        <location evidence="6">Cytoplasm</location>
    </subcellularLocation>
</comment>
<dbReference type="InterPro" id="IPR027417">
    <property type="entry name" value="P-loop_NTPase"/>
</dbReference>
<comment type="caution">
    <text evidence="9">The sequence shown here is derived from an EMBL/GenBank/DDBJ whole genome shotgun (WGS) entry which is preliminary data.</text>
</comment>
<evidence type="ECO:0000256" key="1">
    <source>
        <dbReference type="ARBA" id="ARBA00022490"/>
    </source>
</evidence>
<dbReference type="Gene3D" id="3.40.50.300">
    <property type="entry name" value="P-loop containing nucleotide triphosphate hydrolases"/>
    <property type="match status" value="2"/>
</dbReference>
<dbReference type="Pfam" id="PF02463">
    <property type="entry name" value="SMC_N"/>
    <property type="match status" value="1"/>
</dbReference>
<dbReference type="GO" id="GO:0003677">
    <property type="term" value="F:DNA binding"/>
    <property type="evidence" value="ECO:0007669"/>
    <property type="project" value="UniProtKB-UniRule"/>
</dbReference>
<feature type="region of interest" description="Disordered" evidence="7">
    <location>
        <begin position="511"/>
        <end position="537"/>
    </location>
</feature>
<feature type="compositionally biased region" description="Basic and acidic residues" evidence="7">
    <location>
        <begin position="613"/>
        <end position="628"/>
    </location>
</feature>
<comment type="similarity">
    <text evidence="6">Belongs to the SMC family.</text>
</comment>
<organism evidence="9 10">
    <name type="scientific">Rothia mucilaginosa</name>
    <dbReference type="NCBI Taxonomy" id="43675"/>
    <lineage>
        <taxon>Bacteria</taxon>
        <taxon>Bacillati</taxon>
        <taxon>Actinomycetota</taxon>
        <taxon>Actinomycetes</taxon>
        <taxon>Micrococcales</taxon>
        <taxon>Micrococcaceae</taxon>
        <taxon>Rothia</taxon>
    </lineage>
</organism>
<gene>
    <name evidence="6" type="primary">smc</name>
    <name evidence="9" type="ORF">KH265_06620</name>
</gene>
<dbReference type="GO" id="GO:0016887">
    <property type="term" value="F:ATP hydrolysis activity"/>
    <property type="evidence" value="ECO:0007669"/>
    <property type="project" value="InterPro"/>
</dbReference>
<evidence type="ECO:0000256" key="3">
    <source>
        <dbReference type="ARBA" id="ARBA00022840"/>
    </source>
</evidence>
<feature type="coiled-coil region" evidence="6">
    <location>
        <begin position="788"/>
        <end position="857"/>
    </location>
</feature>
<dbReference type="GO" id="GO:0005737">
    <property type="term" value="C:cytoplasm"/>
    <property type="evidence" value="ECO:0007669"/>
    <property type="project" value="UniProtKB-SubCell"/>
</dbReference>
<feature type="coiled-coil region" evidence="6">
    <location>
        <begin position="326"/>
        <end position="412"/>
    </location>
</feature>
<keyword evidence="3 6" id="KW-0067">ATP-binding</keyword>
<reference evidence="9" key="1">
    <citation type="submission" date="2021-02" db="EMBL/GenBank/DDBJ databases">
        <title>Infant gut strain persistence is associated with maternal origin, phylogeny, and functional potential including surface adhesion and iron acquisition.</title>
        <authorList>
            <person name="Lou Y.C."/>
        </authorList>
    </citation>
    <scope>NUCLEOTIDE SEQUENCE</scope>
    <source>
        <strain evidence="9">L1_008_092G1_dasL1_008_092G1_concoct_16</strain>
    </source>
</reference>
<evidence type="ECO:0000313" key="9">
    <source>
        <dbReference type="EMBL" id="MBS6635312.1"/>
    </source>
</evidence>
<dbReference type="InterPro" id="IPR003395">
    <property type="entry name" value="RecF/RecN/SMC_N"/>
</dbReference>
<feature type="region of interest" description="Disordered" evidence="7">
    <location>
        <begin position="423"/>
        <end position="461"/>
    </location>
</feature>
<comment type="subunit">
    <text evidence="6">Homodimer.</text>
</comment>
<proteinExistence type="inferred from homology"/>
<feature type="region of interest" description="Disordered" evidence="7">
    <location>
        <begin position="910"/>
        <end position="930"/>
    </location>
</feature>
<comment type="domain">
    <text evidence="6">Contains large globular domains required for ATP hydrolysis at each terminus and a third globular domain forming a flexible hinge near the middle of the molecule. These domains are separated by coiled-coil structures.</text>
</comment>
<dbReference type="HAMAP" id="MF_01894">
    <property type="entry name" value="Smc_prok"/>
    <property type="match status" value="1"/>
</dbReference>
<evidence type="ECO:0000256" key="6">
    <source>
        <dbReference type="HAMAP-Rule" id="MF_01894"/>
    </source>
</evidence>
<keyword evidence="4 6" id="KW-0175">Coiled coil</keyword>
<evidence type="ECO:0000256" key="4">
    <source>
        <dbReference type="ARBA" id="ARBA00023054"/>
    </source>
</evidence>
<feature type="compositionally biased region" description="Low complexity" evidence="7">
    <location>
        <begin position="431"/>
        <end position="452"/>
    </location>
</feature>
<dbReference type="GO" id="GO:0007062">
    <property type="term" value="P:sister chromatid cohesion"/>
    <property type="evidence" value="ECO:0007669"/>
    <property type="project" value="InterPro"/>
</dbReference>
<evidence type="ECO:0000259" key="8">
    <source>
        <dbReference type="Pfam" id="PF02463"/>
    </source>
</evidence>
<dbReference type="GO" id="GO:0005524">
    <property type="term" value="F:ATP binding"/>
    <property type="evidence" value="ECO:0007669"/>
    <property type="project" value="UniProtKB-UniRule"/>
</dbReference>
<dbReference type="GO" id="GO:0030261">
    <property type="term" value="P:chromosome condensation"/>
    <property type="evidence" value="ECO:0007669"/>
    <property type="project" value="InterPro"/>
</dbReference>
<feature type="domain" description="RecF/RecN/SMC N-terminal" evidence="8">
    <location>
        <begin position="2"/>
        <end position="1134"/>
    </location>
</feature>
<dbReference type="Proteomes" id="UP000739069">
    <property type="component" value="Unassembled WGS sequence"/>
</dbReference>
<sequence>MSLTLRGFKSFASATTFEFAPGINAVVGPNGSGKSNVLDALAWVMGEQGAKSLRGGSMKDVIFAGSGDGAQRAPLGRAKVTLTFDNSDGTLSIPADRVQISRTMFRSGGSEYEINGSPARLADIQDLLSEAGLGQDMHVLVGQGQLDAVLHATSQQRRDMIEQAAGVVKYRRRQEKTSRKLESVASNLTRLSDLASELDSQLQPLSDQAESAATARQLQGRIRQLESVLLARQLGVLRAEQAQAATAEAQGTRRAEGLSEQLRAAREAAEAHREGQLRLTAEVTAAQAAVSSLRESAARTRSVQSIAAERVRTYRVELTEATAAARAGYERALEALEERREESERATEQYAGFEERYAEALDRVERAAEAVERCERSTGEAAHRRVRAQEQLDAARAEAVEATRAYAAASERAATLREALGQSLGEDSATKDSAASSSSADSSSAESSLAASDEGDFDPETGELLEHAAPAGSGASAEGALRVLNAVQIDPEYARAAACALSTLATATLTESSAAPDRSHLRGEAPSLEQTPTVSLPELHAERLAELGVRAALEVVEPLSEEAAALSGIDEHALARVGAALRERLVGTLFAPSPEVAEAALRLLTAENPSHPETPEGSKDPETSDGETAGRDVFWRVFDARGVEYTRYILLYPAEGVSALELAAAHREAERAVALTRASLDDAEAAVTRARAASEAAVEDEREAAKAAGVAAAEHARARAEAESLKDSALNVQNERARHVERLAAAERAVSEAESAYRAARTREDEYLAGTGEQAPAATVERRARRLLEVLSAEVSEREGQLRELSAELEKTRESALAADEEVRDLQSSHAAALTLLARAQTEAARVQERLQALAERVRLQTGVSLEQLGEDYSEQLPVDVSENIESAAGAPENAAEKDAIENTESAAKNVENADSAENPEDEPPERTVPTSVVRARLEATRAELAALGAINPLALEEYEALSERHAYLNQQIDDLKATRRDLNTVMDEVSSHIAEVFTAALEDINTHYRRIFATLFPGGEGHLELDDPADPLNAGVEIHARPAGKKVKRLSLLSGGERSLASLALLIAIYMSRPSPFYALDEVEAALDDRNLSRLLQVLGELGERSQLIVVTHQKRTMQMAQTLYGVSMREGISSVLSQDMEELRELL</sequence>
<dbReference type="InterPro" id="IPR011890">
    <property type="entry name" value="SMC_prok"/>
</dbReference>